<keyword evidence="2" id="KW-1185">Reference proteome</keyword>
<dbReference type="RefSeq" id="WP_261496614.1">
    <property type="nucleotide sequence ID" value="NZ_JAOCQF010000002.1"/>
</dbReference>
<comment type="caution">
    <text evidence="1">The sequence shown here is derived from an EMBL/GenBank/DDBJ whole genome shotgun (WGS) entry which is preliminary data.</text>
</comment>
<feature type="non-terminal residue" evidence="1">
    <location>
        <position position="626"/>
    </location>
</feature>
<evidence type="ECO:0000313" key="2">
    <source>
        <dbReference type="Proteomes" id="UP001205601"/>
    </source>
</evidence>
<dbReference type="Proteomes" id="UP001205601">
    <property type="component" value="Unassembled WGS sequence"/>
</dbReference>
<protein>
    <recommendedName>
        <fullName evidence="3">DUF5801 domain-containing protein</fullName>
    </recommendedName>
</protein>
<evidence type="ECO:0008006" key="3">
    <source>
        <dbReference type="Google" id="ProtNLM"/>
    </source>
</evidence>
<evidence type="ECO:0000313" key="1">
    <source>
        <dbReference type="EMBL" id="MCT8330762.1"/>
    </source>
</evidence>
<organism evidence="1 2">
    <name type="scientific">Albidovulum sediminis</name>
    <dbReference type="NCBI Taxonomy" id="3066345"/>
    <lineage>
        <taxon>Bacteria</taxon>
        <taxon>Pseudomonadati</taxon>
        <taxon>Pseudomonadota</taxon>
        <taxon>Alphaproteobacteria</taxon>
        <taxon>Rhodobacterales</taxon>
        <taxon>Paracoccaceae</taxon>
        <taxon>Albidovulum</taxon>
    </lineage>
</organism>
<gene>
    <name evidence="1" type="ORF">N5I32_14660</name>
</gene>
<sequence>MSLEQNFEVITDALDYSPEDTAIITATGTEVGGAVQFQIQHVSGPGADGVYGTADDTVIDLGGDGHDAWIVVDGGEGDLDGLANGTVITEWFVNPDDSLGQTFLLTAQEVNAGTDGVLGTADDVYGRLATSSFTDATQYGLDQWANGPDTGHDPLDDEEWVNGNLGASKAHYFYDDFVPYRAQLTDLQEGMTYALQIQFDLTEGGEYAIDYIGTYDYSFQTGAPHEGDGPIDPTDGLTITDGGLNVSTLEIPLDPLVLAGDDGVTGTADDISQEPGVMTAWGVDLLGYATAGADGDIGTGDDIYYLASDDGSDTTWGDGNEVMVTRDQYFSGLDLSTVTDTITSLEVGDAIYERAGSVAGSSTVSFYVVFEYQQDEGDDGVISWGGHIATPDDWANADPSGSPYHMRLLDWVGYDGAKDAKIVGTGNQDRSLSRNVIQDLDPQVEVDKTVREDGSADAFVNELTLDPAVNGVQYQYVLTNSGDGALLDVDLIDDNGTPLDLTDDVDLIIDGVVQAGVTVTAGGFTDEDGDTIADDLGAGGSITVVWSTTVPVGDTENVATVTGDDADEDITYSDTDAALVHLPPAPAIDLEKSYAITDEDAGDGEDNTTTVDEVGDVITYTVTVEN</sequence>
<name>A0ABT2NP99_9RHOB</name>
<proteinExistence type="predicted"/>
<dbReference type="EMBL" id="JAOCQF010000002">
    <property type="protein sequence ID" value="MCT8330762.1"/>
    <property type="molecule type" value="Genomic_DNA"/>
</dbReference>
<reference evidence="2" key="1">
    <citation type="submission" date="2023-07" db="EMBL/GenBank/DDBJ databases">
        <title>Defluviimonas sediminis sp. nov., isolated from mangrove sediment.</title>
        <authorList>
            <person name="Liu L."/>
            <person name="Li J."/>
            <person name="Huang Y."/>
            <person name="Pan J."/>
            <person name="Li M."/>
        </authorList>
    </citation>
    <scope>NUCLEOTIDE SEQUENCE [LARGE SCALE GENOMIC DNA]</scope>
    <source>
        <strain evidence="2">FT324</strain>
    </source>
</reference>
<accession>A0ABT2NP99</accession>